<protein>
    <submittedName>
        <fullName evidence="2">Uncharacterized protein</fullName>
    </submittedName>
</protein>
<comment type="caution">
    <text evidence="2">The sequence shown here is derived from an EMBL/GenBank/DDBJ whole genome shotgun (WGS) entry which is preliminary data.</text>
</comment>
<evidence type="ECO:0000313" key="2">
    <source>
        <dbReference type="EMBL" id="KAF6438053.1"/>
    </source>
</evidence>
<keyword evidence="3" id="KW-1185">Reference proteome</keyword>
<dbReference type="EMBL" id="JACASF010000013">
    <property type="protein sequence ID" value="KAF6438053.1"/>
    <property type="molecule type" value="Genomic_DNA"/>
</dbReference>
<dbReference type="Proteomes" id="UP000550707">
    <property type="component" value="Unassembled WGS sequence"/>
</dbReference>
<gene>
    <name evidence="2" type="ORF">HJG59_008743</name>
</gene>
<evidence type="ECO:0000256" key="1">
    <source>
        <dbReference type="SAM" id="SignalP"/>
    </source>
</evidence>
<feature type="signal peptide" evidence="1">
    <location>
        <begin position="1"/>
        <end position="19"/>
    </location>
</feature>
<proteinExistence type="predicted"/>
<sequence>MNEWMHESISWVFLSLVLGTCLVNNPSSLLSAILPTSIFLGAYHMLAVEWGSGCGGRAVMSTTLPYCLSFPCPAPVLCAPAPQACLWPLGLGVLGVWLLAFKYGGRWMLSFIHATPISWVPTLCSQAGDTAESRTNKYPCRPTLLSSVGRKMT</sequence>
<name>A0A7J8ERQ6_MOLMO</name>
<reference evidence="2 3" key="1">
    <citation type="journal article" date="2020" name="Nature">
        <title>Six reference-quality genomes reveal evolution of bat adaptations.</title>
        <authorList>
            <person name="Jebb D."/>
            <person name="Huang Z."/>
            <person name="Pippel M."/>
            <person name="Hughes G.M."/>
            <person name="Lavrichenko K."/>
            <person name="Devanna P."/>
            <person name="Winkler S."/>
            <person name="Jermiin L.S."/>
            <person name="Skirmuntt E.C."/>
            <person name="Katzourakis A."/>
            <person name="Burkitt-Gray L."/>
            <person name="Ray D.A."/>
            <person name="Sullivan K.A.M."/>
            <person name="Roscito J.G."/>
            <person name="Kirilenko B.M."/>
            <person name="Davalos L.M."/>
            <person name="Corthals A.P."/>
            <person name="Power M.L."/>
            <person name="Jones G."/>
            <person name="Ransome R.D."/>
            <person name="Dechmann D.K.N."/>
            <person name="Locatelli A.G."/>
            <person name="Puechmaille S.J."/>
            <person name="Fedrigo O."/>
            <person name="Jarvis E.D."/>
            <person name="Hiller M."/>
            <person name="Vernes S.C."/>
            <person name="Myers E.W."/>
            <person name="Teeling E.C."/>
        </authorList>
    </citation>
    <scope>NUCLEOTIDE SEQUENCE [LARGE SCALE GENOMIC DNA]</scope>
    <source>
        <strain evidence="2">MMolMol1</strain>
        <tissue evidence="2">Muscle</tissue>
    </source>
</reference>
<keyword evidence="1" id="KW-0732">Signal</keyword>
<accession>A0A7J8ERQ6</accession>
<evidence type="ECO:0000313" key="3">
    <source>
        <dbReference type="Proteomes" id="UP000550707"/>
    </source>
</evidence>
<dbReference type="InParanoid" id="A0A7J8ERQ6"/>
<organism evidence="2 3">
    <name type="scientific">Molossus molossus</name>
    <name type="common">Pallas' mastiff bat</name>
    <name type="synonym">Vespertilio molossus</name>
    <dbReference type="NCBI Taxonomy" id="27622"/>
    <lineage>
        <taxon>Eukaryota</taxon>
        <taxon>Metazoa</taxon>
        <taxon>Chordata</taxon>
        <taxon>Craniata</taxon>
        <taxon>Vertebrata</taxon>
        <taxon>Euteleostomi</taxon>
        <taxon>Mammalia</taxon>
        <taxon>Eutheria</taxon>
        <taxon>Laurasiatheria</taxon>
        <taxon>Chiroptera</taxon>
        <taxon>Yangochiroptera</taxon>
        <taxon>Molossidae</taxon>
        <taxon>Molossus</taxon>
    </lineage>
</organism>
<dbReference type="AlphaFoldDB" id="A0A7J8ERQ6"/>
<feature type="chain" id="PRO_5029858566" evidence="1">
    <location>
        <begin position="20"/>
        <end position="153"/>
    </location>
</feature>